<dbReference type="GeneID" id="80911360"/>
<accession>A0A9W9CAU4</accession>
<gene>
    <name evidence="2" type="ORF">N0V89_007830</name>
</gene>
<dbReference type="EMBL" id="JAPEUX010000005">
    <property type="protein sequence ID" value="KAJ4352482.1"/>
    <property type="molecule type" value="Genomic_DNA"/>
</dbReference>
<reference evidence="2" key="1">
    <citation type="submission" date="2022-10" db="EMBL/GenBank/DDBJ databases">
        <title>Tapping the CABI collections for fungal endophytes: first genome assemblies for Collariella, Neodidymelliopsis, Ascochyta clinopodiicola, Didymella pomorum, Didymosphaeria variabile, Neocosmospora piperis and Neocucurbitaria cava.</title>
        <authorList>
            <person name="Hill R."/>
        </authorList>
    </citation>
    <scope>NUCLEOTIDE SEQUENCE</scope>
    <source>
        <strain evidence="2">IMI 356815</strain>
    </source>
</reference>
<proteinExistence type="predicted"/>
<feature type="coiled-coil region" evidence="1">
    <location>
        <begin position="272"/>
        <end position="317"/>
    </location>
</feature>
<dbReference type="RefSeq" id="XP_056070838.1">
    <property type="nucleotide sequence ID" value="XM_056216591.1"/>
</dbReference>
<dbReference type="AlphaFoldDB" id="A0A9W9CAU4"/>
<protein>
    <submittedName>
        <fullName evidence="2">Uncharacterized protein</fullName>
    </submittedName>
</protein>
<keyword evidence="1" id="KW-0175">Coiled coil</keyword>
<dbReference type="Proteomes" id="UP001140513">
    <property type="component" value="Unassembled WGS sequence"/>
</dbReference>
<name>A0A9W9CAU4_9PLEO</name>
<dbReference type="OrthoDB" id="3783019at2759"/>
<organism evidence="2 3">
    <name type="scientific">Didymosphaeria variabile</name>
    <dbReference type="NCBI Taxonomy" id="1932322"/>
    <lineage>
        <taxon>Eukaryota</taxon>
        <taxon>Fungi</taxon>
        <taxon>Dikarya</taxon>
        <taxon>Ascomycota</taxon>
        <taxon>Pezizomycotina</taxon>
        <taxon>Dothideomycetes</taxon>
        <taxon>Pleosporomycetidae</taxon>
        <taxon>Pleosporales</taxon>
        <taxon>Massarineae</taxon>
        <taxon>Didymosphaeriaceae</taxon>
        <taxon>Didymosphaeria</taxon>
    </lineage>
</organism>
<sequence>MAEGSSTQKVWTLEAIRDWALNVFPDAFEALPNVATLDFENLDAERIKNSHFRLPTSVTSKLLVIGLYDGFVSGPKDKVLAFLHGEHCSEVGYIREWSNSTSKYYIKVSLEAMTRVDVEEPLCNIADGTQRATLTRLKTLVCYYFLASGQISQFGDYEPFTREFQKACVMIQHGQVKSAGSRSKPGHHFPYSQVPMDATVSAHDVSETDTVFAKTEDLGHFMSDDTTVTSPVDLSDAPILSGTSTIAKQAGKRQPPDRASVEYMLRNVNMAYTKLEKGSKRLKLDMNEARARDAELITELRAENSKLMARLKELSAQDAGSRETIGKSIMERNEMQDPTESHNEKDGYALAQLHNIHKWRLAKAQEDLRQAGRKAKKIFTSTEESYASYSQEIKQLQAELQKESARADAAEKKLAEVRACVGYRD</sequence>
<evidence type="ECO:0000313" key="2">
    <source>
        <dbReference type="EMBL" id="KAJ4352482.1"/>
    </source>
</evidence>
<comment type="caution">
    <text evidence="2">The sequence shown here is derived from an EMBL/GenBank/DDBJ whole genome shotgun (WGS) entry which is preliminary data.</text>
</comment>
<evidence type="ECO:0000313" key="3">
    <source>
        <dbReference type="Proteomes" id="UP001140513"/>
    </source>
</evidence>
<evidence type="ECO:0000256" key="1">
    <source>
        <dbReference type="SAM" id="Coils"/>
    </source>
</evidence>
<keyword evidence="3" id="KW-1185">Reference proteome</keyword>
<feature type="coiled-coil region" evidence="1">
    <location>
        <begin position="379"/>
        <end position="420"/>
    </location>
</feature>